<name>A0ABP9NRI8_9PSEU</name>
<evidence type="ECO:0000313" key="1">
    <source>
        <dbReference type="EMBL" id="GAA5132363.1"/>
    </source>
</evidence>
<accession>A0ABP9NRI8</accession>
<proteinExistence type="predicted"/>
<dbReference type="EMBL" id="BAABJO010000025">
    <property type="protein sequence ID" value="GAA5132363.1"/>
    <property type="molecule type" value="Genomic_DNA"/>
</dbReference>
<sequence length="78" mass="8103">MGSRHASQRNTGQVIAVGGPLRSTSTITVDLLSVEAGGTLSLAAAERIDCPLFARSVLVTVGVCARCVRALDRRPVVV</sequence>
<evidence type="ECO:0000313" key="2">
    <source>
        <dbReference type="Proteomes" id="UP001500804"/>
    </source>
</evidence>
<organism evidence="1 2">
    <name type="scientific">Pseudonocardia adelaidensis</name>
    <dbReference type="NCBI Taxonomy" id="648754"/>
    <lineage>
        <taxon>Bacteria</taxon>
        <taxon>Bacillati</taxon>
        <taxon>Actinomycetota</taxon>
        <taxon>Actinomycetes</taxon>
        <taxon>Pseudonocardiales</taxon>
        <taxon>Pseudonocardiaceae</taxon>
        <taxon>Pseudonocardia</taxon>
    </lineage>
</organism>
<protein>
    <submittedName>
        <fullName evidence="1">Uncharacterized protein</fullName>
    </submittedName>
</protein>
<dbReference type="Proteomes" id="UP001500804">
    <property type="component" value="Unassembled WGS sequence"/>
</dbReference>
<reference evidence="2" key="1">
    <citation type="journal article" date="2019" name="Int. J. Syst. Evol. Microbiol.">
        <title>The Global Catalogue of Microorganisms (GCM) 10K type strain sequencing project: providing services to taxonomists for standard genome sequencing and annotation.</title>
        <authorList>
            <consortium name="The Broad Institute Genomics Platform"/>
            <consortium name="The Broad Institute Genome Sequencing Center for Infectious Disease"/>
            <person name="Wu L."/>
            <person name="Ma J."/>
        </authorList>
    </citation>
    <scope>NUCLEOTIDE SEQUENCE [LARGE SCALE GENOMIC DNA]</scope>
    <source>
        <strain evidence="2">JCM 18302</strain>
    </source>
</reference>
<keyword evidence="2" id="KW-1185">Reference proteome</keyword>
<comment type="caution">
    <text evidence="1">The sequence shown here is derived from an EMBL/GenBank/DDBJ whole genome shotgun (WGS) entry which is preliminary data.</text>
</comment>
<gene>
    <name evidence="1" type="ORF">GCM10023320_56870</name>
</gene>